<feature type="compositionally biased region" description="Polar residues" evidence="1">
    <location>
        <begin position="249"/>
        <end position="274"/>
    </location>
</feature>
<feature type="region of interest" description="Disordered" evidence="1">
    <location>
        <begin position="247"/>
        <end position="278"/>
    </location>
</feature>
<evidence type="ECO:0000313" key="3">
    <source>
        <dbReference type="Proteomes" id="UP001292094"/>
    </source>
</evidence>
<sequence length="416" mass="46197">MKRKTVPFYESVVLGYCLQIVKGLIARITIQMNKKSSQQHYLQDLREFLQSSDRVMQNLKKTLEWTGPAASQYCLQKGLKSSEVTNSTEKEETNEYSEEPLLPSWPSMSLTSTTYTCTIDADTQNNILKPFQKTADVGLERRCMPPPASAGELMAHFTREERLAMYDFTFTHSQAPPTPPQLVPMEALTPADGEEPKELTGLELKKALRDFKRRRQAYRKVSTKDKKYTEVTREIIENMMGFLGMDGDSGNSSNPTKVTHGQSSPKCHSENGSTSEDRECQFKNRWNTKMALRTRQMLVLVVVAMAAAQVLSVPAEKSTSRILEDISTKKVKNEMPCNRVGGMCGAAAYCPKGMRAAEGLCPLQQDQGIECCHAVTTNIKGCQDRGGSCEAPEVCGNAPQQVLGKCPIGEVCCSFT</sequence>
<comment type="caution">
    <text evidence="2">The sequence shown here is derived from an EMBL/GenBank/DDBJ whole genome shotgun (WGS) entry which is preliminary data.</text>
</comment>
<protein>
    <submittedName>
        <fullName evidence="2">Uncharacterized protein</fullName>
    </submittedName>
</protein>
<gene>
    <name evidence="2" type="ORF">Pmani_005889</name>
</gene>
<evidence type="ECO:0000256" key="1">
    <source>
        <dbReference type="SAM" id="MobiDB-lite"/>
    </source>
</evidence>
<keyword evidence="3" id="KW-1185">Reference proteome</keyword>
<dbReference type="Proteomes" id="UP001292094">
    <property type="component" value="Unassembled WGS sequence"/>
</dbReference>
<dbReference type="EMBL" id="JAWZYT010000445">
    <property type="protein sequence ID" value="KAK4323394.1"/>
    <property type="molecule type" value="Genomic_DNA"/>
</dbReference>
<dbReference type="AlphaFoldDB" id="A0AAE1QAT8"/>
<proteinExistence type="predicted"/>
<reference evidence="2" key="1">
    <citation type="submission" date="2023-11" db="EMBL/GenBank/DDBJ databases">
        <title>Genome assemblies of two species of porcelain crab, Petrolisthes cinctipes and Petrolisthes manimaculis (Anomura: Porcellanidae).</title>
        <authorList>
            <person name="Angst P."/>
        </authorList>
    </citation>
    <scope>NUCLEOTIDE SEQUENCE</scope>
    <source>
        <strain evidence="2">PB745_02</strain>
        <tissue evidence="2">Gill</tissue>
    </source>
</reference>
<feature type="region of interest" description="Disordered" evidence="1">
    <location>
        <begin position="82"/>
        <end position="103"/>
    </location>
</feature>
<name>A0AAE1QAT8_9EUCA</name>
<evidence type="ECO:0000313" key="2">
    <source>
        <dbReference type="EMBL" id="KAK4323394.1"/>
    </source>
</evidence>
<organism evidence="2 3">
    <name type="scientific">Petrolisthes manimaculis</name>
    <dbReference type="NCBI Taxonomy" id="1843537"/>
    <lineage>
        <taxon>Eukaryota</taxon>
        <taxon>Metazoa</taxon>
        <taxon>Ecdysozoa</taxon>
        <taxon>Arthropoda</taxon>
        <taxon>Crustacea</taxon>
        <taxon>Multicrustacea</taxon>
        <taxon>Malacostraca</taxon>
        <taxon>Eumalacostraca</taxon>
        <taxon>Eucarida</taxon>
        <taxon>Decapoda</taxon>
        <taxon>Pleocyemata</taxon>
        <taxon>Anomura</taxon>
        <taxon>Galatheoidea</taxon>
        <taxon>Porcellanidae</taxon>
        <taxon>Petrolisthes</taxon>
    </lineage>
</organism>
<accession>A0AAE1QAT8</accession>